<evidence type="ECO:0000256" key="1">
    <source>
        <dbReference type="SAM" id="Phobius"/>
    </source>
</evidence>
<feature type="transmembrane region" description="Helical" evidence="1">
    <location>
        <begin position="59"/>
        <end position="84"/>
    </location>
</feature>
<feature type="transmembrane region" description="Helical" evidence="1">
    <location>
        <begin position="121"/>
        <end position="141"/>
    </location>
</feature>
<dbReference type="EMBL" id="JAKRRY010000019">
    <property type="protein sequence ID" value="MCW8347164.1"/>
    <property type="molecule type" value="Genomic_DNA"/>
</dbReference>
<keyword evidence="1" id="KW-0472">Membrane</keyword>
<protein>
    <submittedName>
        <fullName evidence="2">DUF368 domain-containing protein</fullName>
    </submittedName>
</protein>
<evidence type="ECO:0000313" key="3">
    <source>
        <dbReference type="Proteomes" id="UP001155587"/>
    </source>
</evidence>
<keyword evidence="3" id="KW-1185">Reference proteome</keyword>
<gene>
    <name evidence="2" type="ORF">MD535_14255</name>
</gene>
<feature type="transmembrane region" description="Helical" evidence="1">
    <location>
        <begin position="96"/>
        <end position="114"/>
    </location>
</feature>
<proteinExistence type="predicted"/>
<feature type="transmembrane region" description="Helical" evidence="1">
    <location>
        <begin position="20"/>
        <end position="38"/>
    </location>
</feature>
<sequence>MNYLTTFLKGMAMGAADVVPGVSGGTVAFITGIYDMLLESIRRVNPSLFGIWRRDGFKAAFNHINGFFLIALFGGILTSILTLAKFISWALETHPIPVWSFFFGLILVSVYHMLKQVEQKTISRFVCLALGVAFAYCITVLQPSQMDPTNINIFFAGAIAICAMILPGISGSFILLLLGMYTPVLGAVKGLQLDVMAIFATGCLVGLLSFSHVLSWLLKRFRDFALVFLTGLMLGTLPKLWPWKETISWRTNSSGEQVPLIQENLSPFNFESISGHPSQLVMAVVMMLVGIALVLGLEKIAEHGDK</sequence>
<dbReference type="RefSeq" id="WP_265675697.1">
    <property type="nucleotide sequence ID" value="NZ_JAKRRY010000019.1"/>
</dbReference>
<feature type="transmembrane region" description="Helical" evidence="1">
    <location>
        <begin position="224"/>
        <end position="241"/>
    </location>
</feature>
<feature type="transmembrane region" description="Helical" evidence="1">
    <location>
        <begin position="153"/>
        <end position="181"/>
    </location>
</feature>
<dbReference type="Pfam" id="PF04018">
    <property type="entry name" value="VCA0040-like"/>
    <property type="match status" value="1"/>
</dbReference>
<evidence type="ECO:0000313" key="2">
    <source>
        <dbReference type="EMBL" id="MCW8347164.1"/>
    </source>
</evidence>
<accession>A0A9X3HXB8</accession>
<dbReference type="Proteomes" id="UP001155587">
    <property type="component" value="Unassembled WGS sequence"/>
</dbReference>
<reference evidence="2" key="1">
    <citation type="submission" date="2022-02" db="EMBL/GenBank/DDBJ databases">
        <title>Vibrio sp. nov, a new bacterium isolated from seawater.</title>
        <authorList>
            <person name="Yuan Y."/>
        </authorList>
    </citation>
    <scope>NUCLEOTIDE SEQUENCE</scope>
    <source>
        <strain evidence="2">ZSDZ65</strain>
    </source>
</reference>
<feature type="transmembrane region" description="Helical" evidence="1">
    <location>
        <begin position="280"/>
        <end position="297"/>
    </location>
</feature>
<keyword evidence="1" id="KW-0812">Transmembrane</keyword>
<keyword evidence="1" id="KW-1133">Transmembrane helix</keyword>
<comment type="caution">
    <text evidence="2">The sequence shown here is derived from an EMBL/GenBank/DDBJ whole genome shotgun (WGS) entry which is preliminary data.</text>
</comment>
<name>A0A9X3HXB8_9VIBR</name>
<organism evidence="2 3">
    <name type="scientific">Vibrio qingdaonensis</name>
    <dbReference type="NCBI Taxonomy" id="2829491"/>
    <lineage>
        <taxon>Bacteria</taxon>
        <taxon>Pseudomonadati</taxon>
        <taxon>Pseudomonadota</taxon>
        <taxon>Gammaproteobacteria</taxon>
        <taxon>Vibrionales</taxon>
        <taxon>Vibrionaceae</taxon>
        <taxon>Vibrio</taxon>
    </lineage>
</organism>
<dbReference type="InterPro" id="IPR007163">
    <property type="entry name" value="VCA0040-like"/>
</dbReference>
<dbReference type="AlphaFoldDB" id="A0A9X3HXB8"/>
<dbReference type="PANTHER" id="PTHR37308:SF1">
    <property type="entry name" value="POLYPRENYL-PHOSPHATE TRANSPORTER"/>
    <property type="match status" value="1"/>
</dbReference>
<dbReference type="PANTHER" id="PTHR37308">
    <property type="entry name" value="INTEGRAL MEMBRANE PROTEIN"/>
    <property type="match status" value="1"/>
</dbReference>
<feature type="transmembrane region" description="Helical" evidence="1">
    <location>
        <begin position="193"/>
        <end position="218"/>
    </location>
</feature>